<dbReference type="InterPro" id="IPR036909">
    <property type="entry name" value="Cyt_c-like_dom_sf"/>
</dbReference>
<reference evidence="7" key="1">
    <citation type="submission" date="2016-10" db="EMBL/GenBank/DDBJ databases">
        <authorList>
            <person name="Varghese N."/>
            <person name="Submissions S."/>
        </authorList>
    </citation>
    <scope>NUCLEOTIDE SEQUENCE [LARGE SCALE GENOMIC DNA]</scope>
    <source>
        <strain evidence="7">CGMCC 1.11014</strain>
    </source>
</reference>
<keyword evidence="7" id="KW-1185">Reference proteome</keyword>
<dbReference type="InterPro" id="IPR009056">
    <property type="entry name" value="Cyt_c-like_dom"/>
</dbReference>
<keyword evidence="3 4" id="KW-0408">Iron</keyword>
<dbReference type="SUPFAM" id="SSF46626">
    <property type="entry name" value="Cytochrome c"/>
    <property type="match status" value="1"/>
</dbReference>
<keyword evidence="2 4" id="KW-0479">Metal-binding</keyword>
<gene>
    <name evidence="6" type="ORF">SAMN05216552_10495</name>
</gene>
<evidence type="ECO:0000256" key="2">
    <source>
        <dbReference type="ARBA" id="ARBA00022723"/>
    </source>
</evidence>
<evidence type="ECO:0000256" key="4">
    <source>
        <dbReference type="PROSITE-ProRule" id="PRU00433"/>
    </source>
</evidence>
<dbReference type="GO" id="GO:0046872">
    <property type="term" value="F:metal ion binding"/>
    <property type="evidence" value="ECO:0007669"/>
    <property type="project" value="UniProtKB-KW"/>
</dbReference>
<accession>A0A1I7M245</accession>
<evidence type="ECO:0000313" key="7">
    <source>
        <dbReference type="Proteomes" id="UP000199391"/>
    </source>
</evidence>
<proteinExistence type="predicted"/>
<evidence type="ECO:0000256" key="3">
    <source>
        <dbReference type="ARBA" id="ARBA00023004"/>
    </source>
</evidence>
<evidence type="ECO:0000256" key="1">
    <source>
        <dbReference type="ARBA" id="ARBA00022617"/>
    </source>
</evidence>
<dbReference type="STRING" id="1035707.SAMN05216552_10495"/>
<protein>
    <submittedName>
        <fullName evidence="6">Cytochrome c2</fullName>
    </submittedName>
</protein>
<organism evidence="6 7">
    <name type="scientific">Pseudoduganella namucuonensis</name>
    <dbReference type="NCBI Taxonomy" id="1035707"/>
    <lineage>
        <taxon>Bacteria</taxon>
        <taxon>Pseudomonadati</taxon>
        <taxon>Pseudomonadota</taxon>
        <taxon>Betaproteobacteria</taxon>
        <taxon>Burkholderiales</taxon>
        <taxon>Oxalobacteraceae</taxon>
        <taxon>Telluria group</taxon>
        <taxon>Pseudoduganella</taxon>
    </lineage>
</organism>
<feature type="domain" description="Cytochrome c" evidence="5">
    <location>
        <begin position="32"/>
        <end position="123"/>
    </location>
</feature>
<dbReference type="RefSeq" id="WP_229490928.1">
    <property type="nucleotide sequence ID" value="NZ_FPBO01000049.1"/>
</dbReference>
<dbReference type="PROSITE" id="PS51007">
    <property type="entry name" value="CYTC"/>
    <property type="match status" value="1"/>
</dbReference>
<evidence type="ECO:0000313" key="6">
    <source>
        <dbReference type="EMBL" id="SFV15979.1"/>
    </source>
</evidence>
<dbReference type="AlphaFoldDB" id="A0A1I7M245"/>
<dbReference type="Gene3D" id="1.10.760.10">
    <property type="entry name" value="Cytochrome c-like domain"/>
    <property type="match status" value="1"/>
</dbReference>
<dbReference type="Pfam" id="PF00034">
    <property type="entry name" value="Cytochrom_C"/>
    <property type="match status" value="1"/>
</dbReference>
<dbReference type="GO" id="GO:0009055">
    <property type="term" value="F:electron transfer activity"/>
    <property type="evidence" value="ECO:0007669"/>
    <property type="project" value="InterPro"/>
</dbReference>
<dbReference type="Proteomes" id="UP000199391">
    <property type="component" value="Unassembled WGS sequence"/>
</dbReference>
<dbReference type="EMBL" id="FPBO01000049">
    <property type="protein sequence ID" value="SFV15979.1"/>
    <property type="molecule type" value="Genomic_DNA"/>
</dbReference>
<evidence type="ECO:0000259" key="5">
    <source>
        <dbReference type="PROSITE" id="PS51007"/>
    </source>
</evidence>
<name>A0A1I7M245_9BURK</name>
<sequence>MQPYPTILALILGTVMLAGCGDGVPATRVPGGNAELGKRLIERYQCASCHRIPGVAGPNGDTAPALDTFGRASYLAGHVPNYPDALQRWIVDPPAVKPGTLMPAMGVAPGDARHMAAYLYTLR</sequence>
<keyword evidence="1 4" id="KW-0349">Heme</keyword>
<dbReference type="GO" id="GO:0020037">
    <property type="term" value="F:heme binding"/>
    <property type="evidence" value="ECO:0007669"/>
    <property type="project" value="InterPro"/>
</dbReference>